<dbReference type="EMBL" id="QXJK01000008">
    <property type="protein sequence ID" value="RIX34311.1"/>
    <property type="molecule type" value="Genomic_DNA"/>
</dbReference>
<dbReference type="Gene3D" id="3.40.50.2000">
    <property type="entry name" value="Glycogen Phosphorylase B"/>
    <property type="match status" value="2"/>
</dbReference>
<dbReference type="Proteomes" id="UP000285278">
    <property type="component" value="Unassembled WGS sequence"/>
</dbReference>
<reference evidence="5 6" key="1">
    <citation type="submission" date="2018-09" db="EMBL/GenBank/DDBJ databases">
        <title>Optimization and identification of Corynebacterium falsenii FN1-14 from fish paste.</title>
        <authorList>
            <person name="Daroonpunt R."/>
            <person name="Tanasupawat S."/>
        </authorList>
    </citation>
    <scope>NUCLEOTIDE SEQUENCE [LARGE SCALE GENOMIC DNA]</scope>
    <source>
        <strain evidence="5 6">FN1-14</strain>
    </source>
</reference>
<organism evidence="5 6">
    <name type="scientific">Corynebacterium falsenii</name>
    <dbReference type="NCBI Taxonomy" id="108486"/>
    <lineage>
        <taxon>Bacteria</taxon>
        <taxon>Bacillati</taxon>
        <taxon>Actinomycetota</taxon>
        <taxon>Actinomycetes</taxon>
        <taxon>Mycobacteriales</taxon>
        <taxon>Corynebacteriaceae</taxon>
        <taxon>Corynebacterium</taxon>
    </lineage>
</organism>
<name>A0A418Q698_9CORY</name>
<dbReference type="PANTHER" id="PTHR12526:SF595">
    <property type="entry name" value="BLL5217 PROTEIN"/>
    <property type="match status" value="1"/>
</dbReference>
<dbReference type="Pfam" id="PF13439">
    <property type="entry name" value="Glyco_transf_4"/>
    <property type="match status" value="1"/>
</dbReference>
<proteinExistence type="predicted"/>
<evidence type="ECO:0000256" key="2">
    <source>
        <dbReference type="ARBA" id="ARBA00022679"/>
    </source>
</evidence>
<dbReference type="OrthoDB" id="9809227at2"/>
<keyword evidence="2 5" id="KW-0808">Transferase</keyword>
<feature type="domain" description="Glycosyl transferase family 1" evidence="3">
    <location>
        <begin position="180"/>
        <end position="316"/>
    </location>
</feature>
<dbReference type="GO" id="GO:0016757">
    <property type="term" value="F:glycosyltransferase activity"/>
    <property type="evidence" value="ECO:0007669"/>
    <property type="project" value="UniProtKB-KW"/>
</dbReference>
<dbReference type="Pfam" id="PF00534">
    <property type="entry name" value="Glycos_transf_1"/>
    <property type="match status" value="1"/>
</dbReference>
<dbReference type="PANTHER" id="PTHR12526">
    <property type="entry name" value="GLYCOSYLTRANSFERASE"/>
    <property type="match status" value="1"/>
</dbReference>
<keyword evidence="1" id="KW-0328">Glycosyltransferase</keyword>
<accession>A0A418Q698</accession>
<evidence type="ECO:0000313" key="5">
    <source>
        <dbReference type="EMBL" id="RIX34311.1"/>
    </source>
</evidence>
<evidence type="ECO:0000259" key="4">
    <source>
        <dbReference type="Pfam" id="PF13439"/>
    </source>
</evidence>
<evidence type="ECO:0000256" key="1">
    <source>
        <dbReference type="ARBA" id="ARBA00022676"/>
    </source>
</evidence>
<dbReference type="InterPro" id="IPR028098">
    <property type="entry name" value="Glyco_trans_4-like_N"/>
</dbReference>
<evidence type="ECO:0000259" key="3">
    <source>
        <dbReference type="Pfam" id="PF00534"/>
    </source>
</evidence>
<dbReference type="SUPFAM" id="SSF53756">
    <property type="entry name" value="UDP-Glycosyltransferase/glycogen phosphorylase"/>
    <property type="match status" value="1"/>
</dbReference>
<dbReference type="InterPro" id="IPR001296">
    <property type="entry name" value="Glyco_trans_1"/>
</dbReference>
<feature type="domain" description="Glycosyltransferase subfamily 4-like N-terminal" evidence="4">
    <location>
        <begin position="17"/>
        <end position="171"/>
    </location>
</feature>
<sequence>MAFIAPARFPIAQPYAGGLEAFCATTVQALRQRGHRVDLYAAAGSEGNNKTVEFPGVDWTGHAHIREDHTYPPDERAKEDAAFKRLRTHLERDVASGRIDVIHNNSLHPELFGSALAARMITTLHTPALDDVQAAIDASANPGSFAAVSQATADSWRLPSPAHIVHNSFDENVWKFGEGSEGAPRAVWFGRITPEKGPHMAIDAARRMGLDITLVGRISNPRYFEQAIQPRLGDGVTLHSECTQPQLNEVVRTSSLCFVTPQWEEPFGLVVIEAMGSGTPVAAIRRGGIGEVLHDYPQLLAEPEDGLEGLVRAAHNALATDRRDVADWARNNYSNHRLAQRYTQLYREVSGGAR</sequence>
<comment type="caution">
    <text evidence="5">The sequence shown here is derived from an EMBL/GenBank/DDBJ whole genome shotgun (WGS) entry which is preliminary data.</text>
</comment>
<gene>
    <name evidence="5" type="ORF">D3M95_08180</name>
</gene>
<protein>
    <submittedName>
        <fullName evidence="5">Glycosyltransferase family 4 protein</fullName>
    </submittedName>
</protein>
<keyword evidence="6" id="KW-1185">Reference proteome</keyword>
<dbReference type="AlphaFoldDB" id="A0A418Q698"/>
<evidence type="ECO:0000313" key="6">
    <source>
        <dbReference type="Proteomes" id="UP000285278"/>
    </source>
</evidence>